<feature type="chain" id="PRO_5025437252" description="Ig-like domain-containing protein" evidence="7">
    <location>
        <begin position="22"/>
        <end position="142"/>
    </location>
</feature>
<dbReference type="PROSITE" id="PS50835">
    <property type="entry name" value="IG_LIKE"/>
    <property type="match status" value="1"/>
</dbReference>
<evidence type="ECO:0000259" key="8">
    <source>
        <dbReference type="PROSITE" id="PS50835"/>
    </source>
</evidence>
<dbReference type="Pfam" id="PF07686">
    <property type="entry name" value="V-set"/>
    <property type="match status" value="1"/>
</dbReference>
<dbReference type="GO" id="GO:0042101">
    <property type="term" value="C:T cell receptor complex"/>
    <property type="evidence" value="ECO:0007669"/>
    <property type="project" value="UniProtKB-KW"/>
</dbReference>
<feature type="signal peptide" evidence="7">
    <location>
        <begin position="1"/>
        <end position="21"/>
    </location>
</feature>
<keyword evidence="10" id="KW-1185">Reference proteome</keyword>
<reference evidence="9" key="2">
    <citation type="submission" date="2025-08" db="UniProtKB">
        <authorList>
            <consortium name="Ensembl"/>
        </authorList>
    </citation>
    <scope>IDENTIFICATION</scope>
</reference>
<dbReference type="Gene3D" id="2.60.40.10">
    <property type="entry name" value="Immunoglobulins"/>
    <property type="match status" value="1"/>
</dbReference>
<keyword evidence="2" id="KW-0391">Immunity</keyword>
<evidence type="ECO:0000313" key="10">
    <source>
        <dbReference type="Proteomes" id="UP000472268"/>
    </source>
</evidence>
<accession>A0A673T663</accession>
<keyword evidence="3" id="KW-1064">Adaptive immunity</keyword>
<keyword evidence="5" id="KW-0393">Immunoglobulin domain</keyword>
<dbReference type="InterPro" id="IPR051006">
    <property type="entry name" value="TCR_variable_domain"/>
</dbReference>
<reference evidence="9" key="3">
    <citation type="submission" date="2025-09" db="UniProtKB">
        <authorList>
            <consortium name="Ensembl"/>
        </authorList>
    </citation>
    <scope>IDENTIFICATION</scope>
</reference>
<organism evidence="9 10">
    <name type="scientific">Suricata suricatta</name>
    <name type="common">Meerkat</name>
    <dbReference type="NCBI Taxonomy" id="37032"/>
    <lineage>
        <taxon>Eukaryota</taxon>
        <taxon>Metazoa</taxon>
        <taxon>Chordata</taxon>
        <taxon>Craniata</taxon>
        <taxon>Vertebrata</taxon>
        <taxon>Euteleostomi</taxon>
        <taxon>Mammalia</taxon>
        <taxon>Eutheria</taxon>
        <taxon>Laurasiatheria</taxon>
        <taxon>Carnivora</taxon>
        <taxon>Feliformia</taxon>
        <taxon>Herpestidae</taxon>
        <taxon>Suricata</taxon>
    </lineage>
</organism>
<dbReference type="InterPro" id="IPR007110">
    <property type="entry name" value="Ig-like_dom"/>
</dbReference>
<feature type="domain" description="Ig-like" evidence="8">
    <location>
        <begin position="23"/>
        <end position="114"/>
    </location>
</feature>
<reference evidence="9 10" key="1">
    <citation type="submission" date="2019-05" db="EMBL/GenBank/DDBJ databases">
        <title>A Chromosome-scale Meerkat (S. suricatta) Genome Assembly.</title>
        <authorList>
            <person name="Dudchenko O."/>
            <person name="Lieberman Aiden E."/>
            <person name="Tung J."/>
            <person name="Barreiro L.B."/>
            <person name="Clutton-Brock T.H."/>
        </authorList>
    </citation>
    <scope>NUCLEOTIDE SEQUENCE [LARGE SCALE GENOMIC DNA]</scope>
</reference>
<dbReference type="GO" id="GO:0002250">
    <property type="term" value="P:adaptive immune response"/>
    <property type="evidence" value="ECO:0007669"/>
    <property type="project" value="UniProtKB-KW"/>
</dbReference>
<evidence type="ECO:0000256" key="5">
    <source>
        <dbReference type="ARBA" id="ARBA00023319"/>
    </source>
</evidence>
<keyword evidence="6" id="KW-1279">T cell receptor</keyword>
<dbReference type="InterPro" id="IPR013783">
    <property type="entry name" value="Ig-like_fold"/>
</dbReference>
<dbReference type="InterPro" id="IPR013106">
    <property type="entry name" value="Ig_V-set"/>
</dbReference>
<dbReference type="OMA" id="ENCTFQC"/>
<evidence type="ECO:0000256" key="3">
    <source>
        <dbReference type="ARBA" id="ARBA00023130"/>
    </source>
</evidence>
<dbReference type="GO" id="GO:0042605">
    <property type="term" value="F:peptide antigen binding"/>
    <property type="evidence" value="ECO:0007669"/>
    <property type="project" value="TreeGrafter"/>
</dbReference>
<protein>
    <recommendedName>
        <fullName evidence="8">Ig-like domain-containing protein</fullName>
    </recommendedName>
</protein>
<evidence type="ECO:0000256" key="7">
    <source>
        <dbReference type="SAM" id="SignalP"/>
    </source>
</evidence>
<dbReference type="Proteomes" id="UP000472268">
    <property type="component" value="Chromosome 9"/>
</dbReference>
<evidence type="ECO:0000256" key="6">
    <source>
        <dbReference type="ARBA" id="ARBA00043266"/>
    </source>
</evidence>
<keyword evidence="4" id="KW-0675">Receptor</keyword>
<name>A0A673T663_SURSU</name>
<dbReference type="SMART" id="SM00406">
    <property type="entry name" value="IGv"/>
    <property type="match status" value="1"/>
</dbReference>
<evidence type="ECO:0000313" key="9">
    <source>
        <dbReference type="Ensembl" id="ENSSSUP00005008817.1"/>
    </source>
</evidence>
<evidence type="ECO:0000256" key="2">
    <source>
        <dbReference type="ARBA" id="ARBA00022859"/>
    </source>
</evidence>
<dbReference type="Ensembl" id="ENSSSUT00005010139.1">
    <property type="protein sequence ID" value="ENSSSUP00005008817.1"/>
    <property type="gene ID" value="ENSSSUG00005005709.1"/>
</dbReference>
<dbReference type="InterPro" id="IPR036179">
    <property type="entry name" value="Ig-like_dom_sf"/>
</dbReference>
<evidence type="ECO:0000256" key="4">
    <source>
        <dbReference type="ARBA" id="ARBA00023170"/>
    </source>
</evidence>
<dbReference type="PANTHER" id="PTHR19343:SF13">
    <property type="entry name" value="T CELL RECEPTOR ALPHA VARIABLE 21"/>
    <property type="match status" value="1"/>
</dbReference>
<dbReference type="SUPFAM" id="SSF48726">
    <property type="entry name" value="Immunoglobulin"/>
    <property type="match status" value="1"/>
</dbReference>
<evidence type="ECO:0000256" key="1">
    <source>
        <dbReference type="ARBA" id="ARBA00022729"/>
    </source>
</evidence>
<proteinExistence type="predicted"/>
<dbReference type="PANTHER" id="PTHR19343">
    <property type="entry name" value="T CELL RECEPTOR ALPHA VARIABLE 1-2"/>
    <property type="match status" value="1"/>
</dbReference>
<keyword evidence="1 7" id="KW-0732">Signal</keyword>
<sequence length="142" mass="15916">MEKHLRASLVVLWLHVCWVSGKNQVEEYPPSQVIQEGEYCTFQCNYTVSPFGHLTWYKQGPGRSYALLMLMNNGDSKSSSGRYTMTLDASSKHSSLHITAAQLSDSAFYICVVSAPCFPGTCSQYPNLHLQGVKDTWQIRSS</sequence>
<dbReference type="InterPro" id="IPR003599">
    <property type="entry name" value="Ig_sub"/>
</dbReference>
<dbReference type="SMART" id="SM00409">
    <property type="entry name" value="IG"/>
    <property type="match status" value="1"/>
</dbReference>
<dbReference type="AlphaFoldDB" id="A0A673T663"/>